<accession>A0A0F4V7V5</accession>
<reference evidence="1 2" key="1">
    <citation type="submission" date="2015-03" db="EMBL/GenBank/DDBJ databases">
        <title>Comparative genomics of Pseudomonas insights into diversity of traits involved in vanlence and defense.</title>
        <authorList>
            <person name="Qin Y."/>
        </authorList>
    </citation>
    <scope>NUCLEOTIDE SEQUENCE [LARGE SCALE GENOMIC DNA]</scope>
    <source>
        <strain evidence="1 2">H24</strain>
    </source>
</reference>
<organism evidence="1 2">
    <name type="scientific">Pseudomonas fluorescens</name>
    <dbReference type="NCBI Taxonomy" id="294"/>
    <lineage>
        <taxon>Bacteria</taxon>
        <taxon>Pseudomonadati</taxon>
        <taxon>Pseudomonadota</taxon>
        <taxon>Gammaproteobacteria</taxon>
        <taxon>Pseudomonadales</taxon>
        <taxon>Pseudomonadaceae</taxon>
        <taxon>Pseudomonas</taxon>
    </lineage>
</organism>
<evidence type="ECO:0000313" key="1">
    <source>
        <dbReference type="EMBL" id="KJZ64580.1"/>
    </source>
</evidence>
<name>A0A0F4V7V5_PSEFL</name>
<gene>
    <name evidence="1" type="ORF">VD17_17040</name>
</gene>
<dbReference type="EMBL" id="LACH01000036">
    <property type="protein sequence ID" value="KJZ64580.1"/>
    <property type="molecule type" value="Genomic_DNA"/>
</dbReference>
<protein>
    <submittedName>
        <fullName evidence="1">Type III secretion protein</fullName>
    </submittedName>
</protein>
<dbReference type="Gene3D" id="1.25.40.10">
    <property type="entry name" value="Tetratricopeptide repeat domain"/>
    <property type="match status" value="1"/>
</dbReference>
<comment type="caution">
    <text evidence="1">The sequence shown here is derived from an EMBL/GenBank/DDBJ whole genome shotgun (WGS) entry which is preliminary data.</text>
</comment>
<dbReference type="AlphaFoldDB" id="A0A0F4V7V5"/>
<sequence>MMSTDDHDSVELLKGLADLYRRNGQSQRALVLLLIAAHVAPADGGLLSRLALLFTDAGDAPRALNAVDRLVALHGESASSLLLRSRALWAGASQNEARLCFKRYLVARRAPQGEFPQ</sequence>
<dbReference type="SUPFAM" id="SSF48452">
    <property type="entry name" value="TPR-like"/>
    <property type="match status" value="1"/>
</dbReference>
<proteinExistence type="predicted"/>
<evidence type="ECO:0000313" key="2">
    <source>
        <dbReference type="Proteomes" id="UP000033400"/>
    </source>
</evidence>
<dbReference type="Proteomes" id="UP000033400">
    <property type="component" value="Unassembled WGS sequence"/>
</dbReference>
<dbReference type="PATRIC" id="fig|294.133.peg.3015"/>
<dbReference type="InterPro" id="IPR011990">
    <property type="entry name" value="TPR-like_helical_dom_sf"/>
</dbReference>